<feature type="transmembrane region" description="Helical" evidence="7">
    <location>
        <begin position="343"/>
        <end position="369"/>
    </location>
</feature>
<feature type="compositionally biased region" description="Low complexity" evidence="6">
    <location>
        <begin position="42"/>
        <end position="61"/>
    </location>
</feature>
<dbReference type="PANTHER" id="PTHR22950">
    <property type="entry name" value="AMINO ACID TRANSPORTER"/>
    <property type="match status" value="1"/>
</dbReference>
<evidence type="ECO:0000256" key="6">
    <source>
        <dbReference type="SAM" id="MobiDB-lite"/>
    </source>
</evidence>
<dbReference type="PANTHER" id="PTHR22950:SF20">
    <property type="entry name" value="AMINO ACID TRANSPORTER (EUROFUNG)"/>
    <property type="match status" value="1"/>
</dbReference>
<dbReference type="GO" id="GO:0016020">
    <property type="term" value="C:membrane"/>
    <property type="evidence" value="ECO:0007669"/>
    <property type="project" value="UniProtKB-SubCell"/>
</dbReference>
<evidence type="ECO:0000313" key="9">
    <source>
        <dbReference type="EMBL" id="KAK2069136.1"/>
    </source>
</evidence>
<sequence length="593" mass="64360">MASKRRFLGGSLRAKVAPPKGPILRAFLFDPADFVKQPTIDASTGSSRSRSSTSIATMSSMAMAEKTPLDLERTAGSVDPVAAAPAPNPAPKGWSAWFGGPGTTIGPRIGPVLDSIARASGESDSDESGAAILHKQRALESSASIQYRTCSWQKTAALLFSEYICLAMMSFPWSYSVLGLVPGLIITVVQALLVLYTSLVLWQFCLRHPEVRDVCDIGQMLFGYKRWAWWATAAMFILNNTFIQALHILVGAKYLNTMTASDDNVSCRTVSFGVVVMVICWLCSLPRTFNVLSRLGTASAFFTFVSVILAVIFAGIQAHPAGWDPRDSYTTAEGATAQGGNPIVTALPVAGTTFVAGLNAFLNISYTFIGQITLPSFIAEMKDPREFPKALWTCTIAEIVLFALVGGVVYGFVGNQYMTSPAFGSLEPFFKKVAFSFMIPTLIFLGVLYASVSARFVFFRLFANSRHKSEHTVKGWATWAGILLATWIAAFIIAQVIPFFSSLLSLMSSLFDSFFGFIFWGVAYFRMRRADGTIGLLRERTLFGYLMGALNIFIILMGAFFLTAGTYASVQEIIDEFNSGSLGGVFSCASNGL</sequence>
<reference evidence="9" key="1">
    <citation type="journal article" date="2023" name="Mol. Plant Microbe Interact.">
        <title>Elucidating the Obligate Nature and Biological Capacity of an Invasive Fungal Corn Pathogen.</title>
        <authorList>
            <person name="MacCready J.S."/>
            <person name="Roggenkamp E.M."/>
            <person name="Gdanetz K."/>
            <person name="Chilvers M.I."/>
        </authorList>
    </citation>
    <scope>NUCLEOTIDE SEQUENCE</scope>
    <source>
        <strain evidence="9">PM02</strain>
    </source>
</reference>
<evidence type="ECO:0000256" key="3">
    <source>
        <dbReference type="ARBA" id="ARBA00022692"/>
    </source>
</evidence>
<evidence type="ECO:0000313" key="10">
    <source>
        <dbReference type="Proteomes" id="UP001217918"/>
    </source>
</evidence>
<dbReference type="AlphaFoldDB" id="A0AAD9MDM3"/>
<protein>
    <recommendedName>
        <fullName evidence="8">Amino acid transporter transmembrane domain-containing protein</fullName>
    </recommendedName>
</protein>
<feature type="transmembrane region" description="Helical" evidence="7">
    <location>
        <begin position="227"/>
        <end position="250"/>
    </location>
</feature>
<comment type="subcellular location">
    <subcellularLocation>
        <location evidence="1">Membrane</location>
        <topology evidence="1">Multi-pass membrane protein</topology>
    </subcellularLocation>
</comment>
<comment type="similarity">
    <text evidence="2">Belongs to the amino acid/polyamine transporter 2 family.</text>
</comment>
<evidence type="ECO:0000256" key="7">
    <source>
        <dbReference type="SAM" id="Phobius"/>
    </source>
</evidence>
<organism evidence="9 10">
    <name type="scientific">Phyllachora maydis</name>
    <dbReference type="NCBI Taxonomy" id="1825666"/>
    <lineage>
        <taxon>Eukaryota</taxon>
        <taxon>Fungi</taxon>
        <taxon>Dikarya</taxon>
        <taxon>Ascomycota</taxon>
        <taxon>Pezizomycotina</taxon>
        <taxon>Sordariomycetes</taxon>
        <taxon>Sordariomycetidae</taxon>
        <taxon>Phyllachorales</taxon>
        <taxon>Phyllachoraceae</taxon>
        <taxon>Phyllachora</taxon>
    </lineage>
</organism>
<feature type="transmembrane region" description="Helical" evidence="7">
    <location>
        <begin position="156"/>
        <end position="175"/>
    </location>
</feature>
<evidence type="ECO:0000259" key="8">
    <source>
        <dbReference type="Pfam" id="PF01490"/>
    </source>
</evidence>
<dbReference type="InterPro" id="IPR013057">
    <property type="entry name" value="AA_transpt_TM"/>
</dbReference>
<proteinExistence type="inferred from homology"/>
<evidence type="ECO:0000256" key="1">
    <source>
        <dbReference type="ARBA" id="ARBA00004141"/>
    </source>
</evidence>
<gene>
    <name evidence="9" type="ORF">P8C59_003741</name>
</gene>
<feature type="transmembrane region" description="Helical" evidence="7">
    <location>
        <begin position="270"/>
        <end position="289"/>
    </location>
</feature>
<keyword evidence="4 7" id="KW-1133">Transmembrane helix</keyword>
<keyword evidence="3 7" id="KW-0812">Transmembrane</keyword>
<feature type="transmembrane region" description="Helical" evidence="7">
    <location>
        <begin position="390"/>
        <end position="413"/>
    </location>
</feature>
<accession>A0AAD9MDM3</accession>
<feature type="transmembrane region" description="Helical" evidence="7">
    <location>
        <begin position="545"/>
        <end position="568"/>
    </location>
</feature>
<dbReference type="Proteomes" id="UP001217918">
    <property type="component" value="Unassembled WGS sequence"/>
</dbReference>
<dbReference type="Pfam" id="PF01490">
    <property type="entry name" value="Aa_trans"/>
    <property type="match status" value="1"/>
</dbReference>
<evidence type="ECO:0000256" key="2">
    <source>
        <dbReference type="ARBA" id="ARBA00008066"/>
    </source>
</evidence>
<name>A0AAD9MDM3_9PEZI</name>
<feature type="transmembrane region" description="Helical" evidence="7">
    <location>
        <begin position="301"/>
        <end position="323"/>
    </location>
</feature>
<feature type="transmembrane region" description="Helical" evidence="7">
    <location>
        <begin position="433"/>
        <end position="458"/>
    </location>
</feature>
<feature type="transmembrane region" description="Helical" evidence="7">
    <location>
        <begin position="506"/>
        <end position="525"/>
    </location>
</feature>
<feature type="domain" description="Amino acid transporter transmembrane" evidence="8">
    <location>
        <begin position="149"/>
        <end position="567"/>
    </location>
</feature>
<comment type="caution">
    <text evidence="9">The sequence shown here is derived from an EMBL/GenBank/DDBJ whole genome shotgun (WGS) entry which is preliminary data.</text>
</comment>
<feature type="region of interest" description="Disordered" evidence="6">
    <location>
        <begin position="37"/>
        <end position="61"/>
    </location>
</feature>
<dbReference type="GO" id="GO:0015179">
    <property type="term" value="F:L-amino acid transmembrane transporter activity"/>
    <property type="evidence" value="ECO:0007669"/>
    <property type="project" value="TreeGrafter"/>
</dbReference>
<keyword evidence="10" id="KW-1185">Reference proteome</keyword>
<dbReference type="FunFam" id="1.20.1740.10:FF:000039">
    <property type="entry name" value="Neutral amino acid transporter (Eurofung)"/>
    <property type="match status" value="1"/>
</dbReference>
<feature type="transmembrane region" description="Helical" evidence="7">
    <location>
        <begin position="181"/>
        <end position="206"/>
    </location>
</feature>
<feature type="transmembrane region" description="Helical" evidence="7">
    <location>
        <begin position="479"/>
        <end position="500"/>
    </location>
</feature>
<evidence type="ECO:0000256" key="5">
    <source>
        <dbReference type="ARBA" id="ARBA00023136"/>
    </source>
</evidence>
<evidence type="ECO:0000256" key="4">
    <source>
        <dbReference type="ARBA" id="ARBA00022989"/>
    </source>
</evidence>
<dbReference type="EMBL" id="JAQQPM010000003">
    <property type="protein sequence ID" value="KAK2069136.1"/>
    <property type="molecule type" value="Genomic_DNA"/>
</dbReference>
<keyword evidence="5 7" id="KW-0472">Membrane</keyword>
<dbReference type="Gene3D" id="1.20.1740.10">
    <property type="entry name" value="Amino acid/polyamine transporter I"/>
    <property type="match status" value="1"/>
</dbReference>